<dbReference type="GeneID" id="6996471"/>
<keyword evidence="1" id="KW-0812">Transmembrane</keyword>
<dbReference type="VEuPathDB" id="CryptoDB:CMU_034390"/>
<accession>B6AFR2</accession>
<organism evidence="2 3">
    <name type="scientific">Cryptosporidium muris (strain RN66)</name>
    <dbReference type="NCBI Taxonomy" id="441375"/>
    <lineage>
        <taxon>Eukaryota</taxon>
        <taxon>Sar</taxon>
        <taxon>Alveolata</taxon>
        <taxon>Apicomplexa</taxon>
        <taxon>Conoidasida</taxon>
        <taxon>Coccidia</taxon>
        <taxon>Eucoccidiorida</taxon>
        <taxon>Eimeriorina</taxon>
        <taxon>Cryptosporidiidae</taxon>
        <taxon>Cryptosporidium</taxon>
    </lineage>
</organism>
<proteinExistence type="predicted"/>
<dbReference type="OrthoDB" id="339854at2759"/>
<evidence type="ECO:0000256" key="1">
    <source>
        <dbReference type="SAM" id="Phobius"/>
    </source>
</evidence>
<feature type="transmembrane region" description="Helical" evidence="1">
    <location>
        <begin position="16"/>
        <end position="38"/>
    </location>
</feature>
<reference evidence="2" key="1">
    <citation type="submission" date="2008-06" db="EMBL/GenBank/DDBJ databases">
        <authorList>
            <person name="Lorenzi H."/>
            <person name="Inman J."/>
            <person name="Miller J."/>
            <person name="Schobel S."/>
            <person name="Amedeo P."/>
            <person name="Caler E.V."/>
            <person name="da Silva J."/>
        </authorList>
    </citation>
    <scope>NUCLEOTIDE SEQUENCE [LARGE SCALE GENOMIC DNA]</scope>
    <source>
        <strain evidence="2">RN66</strain>
    </source>
</reference>
<keyword evidence="3" id="KW-1185">Reference proteome</keyword>
<dbReference type="RefSeq" id="XP_002141402.1">
    <property type="nucleotide sequence ID" value="XM_002141366.1"/>
</dbReference>
<protein>
    <submittedName>
        <fullName evidence="2">Uncharacterized protein</fullName>
    </submittedName>
</protein>
<dbReference type="Proteomes" id="UP000001460">
    <property type="component" value="Unassembled WGS sequence"/>
</dbReference>
<gene>
    <name evidence="2" type="ORF">CMU_034390</name>
</gene>
<keyword evidence="1" id="KW-0472">Membrane</keyword>
<name>B6AFR2_CRYMR</name>
<evidence type="ECO:0000313" key="2">
    <source>
        <dbReference type="EMBL" id="EEA07053.1"/>
    </source>
</evidence>
<evidence type="ECO:0000313" key="3">
    <source>
        <dbReference type="Proteomes" id="UP000001460"/>
    </source>
</evidence>
<keyword evidence="1" id="KW-1133">Transmembrane helix</keyword>
<dbReference type="OMA" id="AKEMAIM"/>
<dbReference type="EMBL" id="DS989731">
    <property type="protein sequence ID" value="EEA07053.1"/>
    <property type="molecule type" value="Genomic_DNA"/>
</dbReference>
<sequence length="2034" mass="235825">MMSTSDIFLYKERLRLFNYTFSILLTIELLLLTFVGCLHETNSYETPKSDESENTKFLNFENLWNYNINDYLELNRGLSASTMIYKKHLNELQKKELNKYPGINDDPYSDIRVMTNRMTISNNIPKMMVYAKTPLVSVQEARRTYPLMQSPEQMRSEVPRPFPEEQVLNAESGIILDKVKKIMKVEHSELTKNFISLALDYSFLPPVALKASICMYESTLPYMLVRWKNINNISIKRLDSIIQLVLSIPFYRYYDNEHELVNVCSSSLLSIDSNLASEITIYNKLYLPFSSNNGRRILGFSNDNFIKKYTSMDNQNFDDQLLNESYDNYSDQKHFNSTGAKRKTNFKSSYKGAQIIHSKICRKFYNCLQYTISDDIKEYLKDHTIVNSPNENKIIKRFYNIPAQFPNTSVFRTAQNSISSDYFIASLHELIYVNLEMPFLPFPGYNIRYLLRVLYFAGRLGVIIPVGIALKMLYELGNISQQSILLKRAYCLVSLEKIVSYKFAEVICTEAYMPLQEPFQRSLVLGKAIDIIHKIGSSSTAPPTRPEALILDLEKSSILEPEKLEFPSFIQFEVPQDRWRLYRAIAIQLYGSYIISDKSAISSVVSVIYASVLSFIRCFWDEFSLLYIESGVLDPELHFSLLENGAKNPGIIELIATSRVYKVPIAIYTKKITPNRKIEFLLEKELTEKVQNLSSINFQDPLINHNSFFKVPNDGKVLVYRCIRLLVSNPTSESFFENIFSKNKPKSSKNRNQIDLEASWGWDALIPLFDQRISQQLVNEDRGVKVFYKSVNKEDGIYTLESELSKISTSQKYKSEESPFQKDNSKEDLEIGKILRVSSNFSYIEAFDSTINQNKNLRKPRLKEGMNIVPKVYNEFDSINDSNNKYLHGHLFVVVQPIIPYIQVGMYESKIYYDEIYPNNPLLEWETLAERIDLAYLQDVLYEYKTFHSPLPFNLSSWKPPKEYLSTKKGLQEKRVVTTSFKSPNENLVFPLSGFPTSEPESNFISLKGSPPTPNILYNKEQKNPLNLKILFTLAREVWMLPLGSISKTLYCYSKKVFSYLKNPDPKRIPLMLLYDRLISTVTSLLPTIDNSIKSLRPIPFLLTVCEMTLMDPIELEPFLVISNEDLIPIGTGLESPRVLLNMYGKVLQIQKICGSFTKCLKSPNIKYKFKEILQLDSKANRLNPKMPSNQQLFDIQELVPKFPEILPIVKNLFRFIHYLGRRGVELPKPALIQIAKEMAIMMHSVSPFMWRSKNFDSNSKDSTSKKKGDGPRDQLELDENFPFIPIYDEVYWSKYDKELLLHVCVAIITTRRITTYPASIVTCHYAFQRLPVSPYNIEKSIPDESDLEVDEKIATKVVLFYLGDFIKDPIEFLTSKNKIAQDPIEKLYTQYYIDFKESMNLPYSNSKIHNYYEDIDKILKSFQSESLYTEIVKNMFVTYDNFLASIQRNANEFSNLEVEFNRNQYKTDSSGIWYLNTGKGNSETFKGASRSDNFKTPQNQNMFEQLQKFQKSNNEKFYDFWGYQPNSYNRDLGIVGGSGDEDIFKTMAILLYGSSKFSTLIKSTYNSIIALIIEICRLRQEILAKYSEDMADIEVNGVDSEITSFSFSQCDTNESSNLKSPNKDFDDINIFNVLQITYKIPILVYDLYDKLDTIQSAEINNNLYKQYNFQTLCLALRIARNRSSANQKIISYRPLIQKVTVDQYDELKSGTGPIPLNVILLNIRSIRKPDEYGKRPLNRPKTTFDTAIELYRLNQVSRSDKKDISKNFMDISKETRRVQRNYQEPKFKDSENLNERYKESSQYSNLKDQVFKPLLRRTLPSVPGEVEGRRTLEFIKITTALMDLLRKPVASFPDKEVERNIVKIFTGQIMDNESKELLFSKYGMKFDEISSNFEYLSVSEKENITTQCKYSIIHGKRGNIVIPSNIAVNINSLKFIAEYLKEVVKVPVSLSYLSSTIGCFFESESIKALTKTHWYDQVKEAIQRITMSIFGNIYIYWSNFKFNFQSKAINVMHTCKLKLNDKFSIIKHKMLEK</sequence>